<dbReference type="InterPro" id="IPR009057">
    <property type="entry name" value="Homeodomain-like_sf"/>
</dbReference>
<dbReference type="EMBL" id="JABSTU010000009">
    <property type="protein sequence ID" value="KAH8021413.1"/>
    <property type="molecule type" value="Genomic_DNA"/>
</dbReference>
<gene>
    <name evidence="4" type="ORF">HPB51_015593</name>
</gene>
<protein>
    <recommendedName>
        <fullName evidence="3">HTH CENPB-type domain-containing protein</fullName>
    </recommendedName>
</protein>
<dbReference type="GO" id="GO:0003677">
    <property type="term" value="F:DNA binding"/>
    <property type="evidence" value="ECO:0007669"/>
    <property type="project" value="UniProtKB-KW"/>
</dbReference>
<dbReference type="GO" id="GO:0005634">
    <property type="term" value="C:nucleus"/>
    <property type="evidence" value="ECO:0007669"/>
    <property type="project" value="UniProtKB-SubCell"/>
</dbReference>
<keyword evidence="2" id="KW-0238">DNA-binding</keyword>
<comment type="subcellular location">
    <subcellularLocation>
        <location evidence="1">Nucleus</location>
    </subcellularLocation>
</comment>
<evidence type="ECO:0000256" key="2">
    <source>
        <dbReference type="ARBA" id="ARBA00023125"/>
    </source>
</evidence>
<evidence type="ECO:0000259" key="3">
    <source>
        <dbReference type="PROSITE" id="PS51253"/>
    </source>
</evidence>
<dbReference type="Gene3D" id="1.10.10.60">
    <property type="entry name" value="Homeodomain-like"/>
    <property type="match status" value="2"/>
</dbReference>
<organism evidence="4 5">
    <name type="scientific">Rhipicephalus microplus</name>
    <name type="common">Cattle tick</name>
    <name type="synonym">Boophilus microplus</name>
    <dbReference type="NCBI Taxonomy" id="6941"/>
    <lineage>
        <taxon>Eukaryota</taxon>
        <taxon>Metazoa</taxon>
        <taxon>Ecdysozoa</taxon>
        <taxon>Arthropoda</taxon>
        <taxon>Chelicerata</taxon>
        <taxon>Arachnida</taxon>
        <taxon>Acari</taxon>
        <taxon>Parasitiformes</taxon>
        <taxon>Ixodida</taxon>
        <taxon>Ixodoidea</taxon>
        <taxon>Ixodidae</taxon>
        <taxon>Rhipicephalinae</taxon>
        <taxon>Rhipicephalus</taxon>
        <taxon>Boophilus</taxon>
    </lineage>
</organism>
<evidence type="ECO:0000313" key="5">
    <source>
        <dbReference type="Proteomes" id="UP000821866"/>
    </source>
</evidence>
<accession>A0A9J6DGZ5</accession>
<sequence length="147" mass="16534">MASRKQKELFLEEKRDVLKAIDKQPAQKRVHIAKDLGLPPSKLNSIAFKHTKIEGNATLLGSKAKQAHSAKHENIDDALVTWLKQARIAGINFDRSILHEKVMGIADRLGITDFPAFIGWIDCSCKRHGIAYKTVSQARAHRKEKDD</sequence>
<evidence type="ECO:0000313" key="4">
    <source>
        <dbReference type="EMBL" id="KAH8021413.1"/>
    </source>
</evidence>
<name>A0A9J6DGZ5_RHIMP</name>
<reference evidence="4" key="1">
    <citation type="journal article" date="2020" name="Cell">
        <title>Large-Scale Comparative Analyses of Tick Genomes Elucidate Their Genetic Diversity and Vector Capacities.</title>
        <authorList>
            <consortium name="Tick Genome and Microbiome Consortium (TIGMIC)"/>
            <person name="Jia N."/>
            <person name="Wang J."/>
            <person name="Shi W."/>
            <person name="Du L."/>
            <person name="Sun Y."/>
            <person name="Zhan W."/>
            <person name="Jiang J.F."/>
            <person name="Wang Q."/>
            <person name="Zhang B."/>
            <person name="Ji P."/>
            <person name="Bell-Sakyi L."/>
            <person name="Cui X.M."/>
            <person name="Yuan T.T."/>
            <person name="Jiang B.G."/>
            <person name="Yang W.F."/>
            <person name="Lam T.T."/>
            <person name="Chang Q.C."/>
            <person name="Ding S.J."/>
            <person name="Wang X.J."/>
            <person name="Zhu J.G."/>
            <person name="Ruan X.D."/>
            <person name="Zhao L."/>
            <person name="Wei J.T."/>
            <person name="Ye R.Z."/>
            <person name="Que T.C."/>
            <person name="Du C.H."/>
            <person name="Zhou Y.H."/>
            <person name="Cheng J.X."/>
            <person name="Dai P.F."/>
            <person name="Guo W.B."/>
            <person name="Han X.H."/>
            <person name="Huang E.J."/>
            <person name="Li L.F."/>
            <person name="Wei W."/>
            <person name="Gao Y.C."/>
            <person name="Liu J.Z."/>
            <person name="Shao H.Z."/>
            <person name="Wang X."/>
            <person name="Wang C.C."/>
            <person name="Yang T.C."/>
            <person name="Huo Q.B."/>
            <person name="Li W."/>
            <person name="Chen H.Y."/>
            <person name="Chen S.E."/>
            <person name="Zhou L.G."/>
            <person name="Ni X.B."/>
            <person name="Tian J.H."/>
            <person name="Sheng Y."/>
            <person name="Liu T."/>
            <person name="Pan Y.S."/>
            <person name="Xia L.Y."/>
            <person name="Li J."/>
            <person name="Zhao F."/>
            <person name="Cao W.C."/>
        </authorList>
    </citation>
    <scope>NUCLEOTIDE SEQUENCE</scope>
    <source>
        <strain evidence="4">Rmic-2018</strain>
    </source>
</reference>
<evidence type="ECO:0000256" key="1">
    <source>
        <dbReference type="ARBA" id="ARBA00004123"/>
    </source>
</evidence>
<reference evidence="4" key="2">
    <citation type="submission" date="2021-09" db="EMBL/GenBank/DDBJ databases">
        <authorList>
            <person name="Jia N."/>
            <person name="Wang J."/>
            <person name="Shi W."/>
            <person name="Du L."/>
            <person name="Sun Y."/>
            <person name="Zhan W."/>
            <person name="Jiang J."/>
            <person name="Wang Q."/>
            <person name="Zhang B."/>
            <person name="Ji P."/>
            <person name="Sakyi L.B."/>
            <person name="Cui X."/>
            <person name="Yuan T."/>
            <person name="Jiang B."/>
            <person name="Yang W."/>
            <person name="Lam T.T.-Y."/>
            <person name="Chang Q."/>
            <person name="Ding S."/>
            <person name="Wang X."/>
            <person name="Zhu J."/>
            <person name="Ruan X."/>
            <person name="Zhao L."/>
            <person name="Wei J."/>
            <person name="Que T."/>
            <person name="Du C."/>
            <person name="Cheng J."/>
            <person name="Dai P."/>
            <person name="Han X."/>
            <person name="Huang E."/>
            <person name="Gao Y."/>
            <person name="Liu J."/>
            <person name="Shao H."/>
            <person name="Ye R."/>
            <person name="Li L."/>
            <person name="Wei W."/>
            <person name="Wang X."/>
            <person name="Wang C."/>
            <person name="Huo Q."/>
            <person name="Li W."/>
            <person name="Guo W."/>
            <person name="Chen H."/>
            <person name="Chen S."/>
            <person name="Zhou L."/>
            <person name="Zhou L."/>
            <person name="Ni X."/>
            <person name="Tian J."/>
            <person name="Zhou Y."/>
            <person name="Sheng Y."/>
            <person name="Liu T."/>
            <person name="Pan Y."/>
            <person name="Xia L."/>
            <person name="Li J."/>
            <person name="Zhao F."/>
            <person name="Cao W."/>
        </authorList>
    </citation>
    <scope>NUCLEOTIDE SEQUENCE</scope>
    <source>
        <strain evidence="4">Rmic-2018</strain>
        <tissue evidence="4">Larvae</tissue>
    </source>
</reference>
<dbReference type="Proteomes" id="UP000821866">
    <property type="component" value="Chromosome 7"/>
</dbReference>
<dbReference type="AlphaFoldDB" id="A0A9J6DGZ5"/>
<dbReference type="InterPro" id="IPR006600">
    <property type="entry name" value="HTH_CenpB_DNA-bd_dom"/>
</dbReference>
<dbReference type="PROSITE" id="PS51253">
    <property type="entry name" value="HTH_CENPB"/>
    <property type="match status" value="1"/>
</dbReference>
<dbReference type="SUPFAM" id="SSF46689">
    <property type="entry name" value="Homeodomain-like"/>
    <property type="match status" value="2"/>
</dbReference>
<keyword evidence="5" id="KW-1185">Reference proteome</keyword>
<feature type="domain" description="HTH CENPB-type" evidence="3">
    <location>
        <begin position="63"/>
        <end position="134"/>
    </location>
</feature>
<proteinExistence type="predicted"/>
<comment type="caution">
    <text evidence="4">The sequence shown here is derived from an EMBL/GenBank/DDBJ whole genome shotgun (WGS) entry which is preliminary data.</text>
</comment>